<evidence type="ECO:0000313" key="3">
    <source>
        <dbReference type="EMBL" id="CAH3027796.1"/>
    </source>
</evidence>
<keyword evidence="1" id="KW-0540">Nuclease</keyword>
<evidence type="ECO:0000313" key="4">
    <source>
        <dbReference type="Proteomes" id="UP001159427"/>
    </source>
</evidence>
<dbReference type="PANTHER" id="PTHR11046">
    <property type="entry name" value="OLIGORIBONUCLEASE, MITOCHONDRIAL"/>
    <property type="match status" value="1"/>
</dbReference>
<evidence type="ECO:0000256" key="2">
    <source>
        <dbReference type="SAM" id="Coils"/>
    </source>
</evidence>
<comment type="caution">
    <text evidence="3">The sequence shown here is derived from an EMBL/GenBank/DDBJ whole genome shotgun (WGS) entry which is preliminary data.</text>
</comment>
<organism evidence="3 4">
    <name type="scientific">Porites evermanni</name>
    <dbReference type="NCBI Taxonomy" id="104178"/>
    <lineage>
        <taxon>Eukaryota</taxon>
        <taxon>Metazoa</taxon>
        <taxon>Cnidaria</taxon>
        <taxon>Anthozoa</taxon>
        <taxon>Hexacorallia</taxon>
        <taxon>Scleractinia</taxon>
        <taxon>Fungiina</taxon>
        <taxon>Poritidae</taxon>
        <taxon>Porites</taxon>
    </lineage>
</organism>
<feature type="coiled-coil region" evidence="2">
    <location>
        <begin position="2"/>
        <end position="32"/>
    </location>
</feature>
<keyword evidence="4" id="KW-1185">Reference proteome</keyword>
<gene>
    <name evidence="3" type="ORF">PEVE_00032436</name>
</gene>
<name>A0ABN8MGX8_9CNID</name>
<keyword evidence="2" id="KW-0175">Coiled coil</keyword>
<proteinExistence type="predicted"/>
<dbReference type="PANTHER" id="PTHR11046:SF29">
    <property type="match status" value="1"/>
</dbReference>
<evidence type="ECO:0000256" key="1">
    <source>
        <dbReference type="ARBA" id="ARBA00022722"/>
    </source>
</evidence>
<dbReference type="EMBL" id="CALNXI010000472">
    <property type="protein sequence ID" value="CAH3027796.1"/>
    <property type="molecule type" value="Genomic_DNA"/>
</dbReference>
<reference evidence="3 4" key="1">
    <citation type="submission" date="2022-05" db="EMBL/GenBank/DDBJ databases">
        <authorList>
            <consortium name="Genoscope - CEA"/>
            <person name="William W."/>
        </authorList>
    </citation>
    <scope>NUCLEOTIDE SEQUENCE [LARGE SCALE GENOMIC DNA]</scope>
</reference>
<keyword evidence="1" id="KW-0378">Hydrolase</keyword>
<sequence>MILKLESSAEELKEKNKELEQLTCLLEDETITTFENGKYVDEVRDVIMDLLAMNVSMSKVNEVIRTVLQKLAGKNISRLPSKAVHSRLLVEAKHLADVQLGRAMLEEADPSQVIGNTLHGDGTTKYHRHYQDFEVTTPSCQTYSMGLLELGKSDTEAIMDAFKHRVEEIVQALSSGDEKASVENKVAELVTSIKSTMSDQGPTNATFNEQLTELRKDFLPKVVEKWQDLTENSKKSLEEMGNFYCKLAC</sequence>
<dbReference type="Proteomes" id="UP001159427">
    <property type="component" value="Unassembled WGS sequence"/>
</dbReference>
<protein>
    <submittedName>
        <fullName evidence="3">Uncharacterized protein</fullName>
    </submittedName>
</protein>
<accession>A0ABN8MGX8</accession>
<dbReference type="InterPro" id="IPR022894">
    <property type="entry name" value="Oligoribonuclease"/>
</dbReference>